<organism evidence="3 4">
    <name type="scientific">Candidatus Accumulibacter phosphatis</name>
    <dbReference type="NCBI Taxonomy" id="327160"/>
    <lineage>
        <taxon>Bacteria</taxon>
        <taxon>Pseudomonadati</taxon>
        <taxon>Pseudomonadota</taxon>
        <taxon>Betaproteobacteria</taxon>
        <taxon>Candidatus Accumulibacter</taxon>
    </lineage>
</organism>
<comment type="caution">
    <text evidence="3">The sequence shown here is derived from an EMBL/GenBank/DDBJ whole genome shotgun (WGS) entry which is preliminary data.</text>
</comment>
<dbReference type="Pfam" id="PF22187">
    <property type="entry name" value="DUF6946"/>
    <property type="match status" value="1"/>
</dbReference>
<accession>A0ABX1TZU7</accession>
<dbReference type="InterPro" id="IPR054024">
    <property type="entry name" value="DUF6946"/>
</dbReference>
<reference evidence="3 4" key="1">
    <citation type="submission" date="2019-03" db="EMBL/GenBank/DDBJ databases">
        <title>Metabolic reconstructions from genomes of highly enriched 'Candidatus Accumulibacter' and 'Candidatus Competibacter' bioreactor populations.</title>
        <authorList>
            <person name="Annavajhala M.K."/>
            <person name="Welles L."/>
            <person name="Abbas B."/>
            <person name="Sorokin D."/>
            <person name="Park H."/>
            <person name="Van Loosdrecht M."/>
            <person name="Chandran K."/>
        </authorList>
    </citation>
    <scope>NUCLEOTIDE SEQUENCE [LARGE SCALE GENOMIC DNA]</scope>
    <source>
        <strain evidence="3 4">SBR_S</strain>
    </source>
</reference>
<gene>
    <name evidence="3" type="ORF">E4Q23_12210</name>
</gene>
<sequence>MPIAKRGHVIASLTDWETYGNPKASYHWIDGRSAKEVARAWLVGGGTALPPEVASCLAAHSRFGAVLSWEAEPEAKLRFDNFPGEPRNSDLAVYVTDAIGPYLLAVEAKADEPYGDTVSKTLADALERRLENPRSNGVARVEQLARSLFSPRVKGEPRLGDLRYQLLTACAGAVSEARRKGYSRAVMLVHEFVTSETQPGNHKRNSSDLSAFVYRLSGGGTTEVADDRLVGPFIVPGAAEVELFIGKVVRRLGTSGPQSDAWRGQGRENSLGLVA</sequence>
<feature type="domain" description="DUF6946" evidence="2">
    <location>
        <begin position="15"/>
        <end position="216"/>
    </location>
</feature>
<keyword evidence="4" id="KW-1185">Reference proteome</keyword>
<evidence type="ECO:0000256" key="1">
    <source>
        <dbReference type="SAM" id="MobiDB-lite"/>
    </source>
</evidence>
<evidence type="ECO:0000313" key="3">
    <source>
        <dbReference type="EMBL" id="NMQ28447.1"/>
    </source>
</evidence>
<dbReference type="EMBL" id="SPMY01000033">
    <property type="protein sequence ID" value="NMQ28447.1"/>
    <property type="molecule type" value="Genomic_DNA"/>
</dbReference>
<evidence type="ECO:0000313" key="4">
    <source>
        <dbReference type="Proteomes" id="UP000749010"/>
    </source>
</evidence>
<dbReference type="RefSeq" id="WP_169066906.1">
    <property type="nucleotide sequence ID" value="NZ_SPMY01000033.1"/>
</dbReference>
<evidence type="ECO:0000259" key="2">
    <source>
        <dbReference type="Pfam" id="PF22187"/>
    </source>
</evidence>
<feature type="region of interest" description="Disordered" evidence="1">
    <location>
        <begin position="254"/>
        <end position="275"/>
    </location>
</feature>
<dbReference type="Proteomes" id="UP000749010">
    <property type="component" value="Unassembled WGS sequence"/>
</dbReference>
<proteinExistence type="predicted"/>
<protein>
    <recommendedName>
        <fullName evidence="2">DUF6946 domain-containing protein</fullName>
    </recommendedName>
</protein>
<name>A0ABX1TZU7_9PROT</name>